<dbReference type="Proteomes" id="UP001055811">
    <property type="component" value="Linkage Group LG03"/>
</dbReference>
<evidence type="ECO:0000313" key="1">
    <source>
        <dbReference type="EMBL" id="KAI3767776.1"/>
    </source>
</evidence>
<reference evidence="1 2" key="2">
    <citation type="journal article" date="2022" name="Mol. Ecol. Resour.">
        <title>The genomes of chicory, endive, great burdock and yacon provide insights into Asteraceae paleo-polyploidization history and plant inulin production.</title>
        <authorList>
            <person name="Fan W."/>
            <person name="Wang S."/>
            <person name="Wang H."/>
            <person name="Wang A."/>
            <person name="Jiang F."/>
            <person name="Liu H."/>
            <person name="Zhao H."/>
            <person name="Xu D."/>
            <person name="Zhang Y."/>
        </authorList>
    </citation>
    <scope>NUCLEOTIDE SEQUENCE [LARGE SCALE GENOMIC DNA]</scope>
    <source>
        <strain evidence="2">cv. Punajuju</strain>
        <tissue evidence="1">Leaves</tissue>
    </source>
</reference>
<organism evidence="1 2">
    <name type="scientific">Cichorium intybus</name>
    <name type="common">Chicory</name>
    <dbReference type="NCBI Taxonomy" id="13427"/>
    <lineage>
        <taxon>Eukaryota</taxon>
        <taxon>Viridiplantae</taxon>
        <taxon>Streptophyta</taxon>
        <taxon>Embryophyta</taxon>
        <taxon>Tracheophyta</taxon>
        <taxon>Spermatophyta</taxon>
        <taxon>Magnoliopsida</taxon>
        <taxon>eudicotyledons</taxon>
        <taxon>Gunneridae</taxon>
        <taxon>Pentapetalae</taxon>
        <taxon>asterids</taxon>
        <taxon>campanulids</taxon>
        <taxon>Asterales</taxon>
        <taxon>Asteraceae</taxon>
        <taxon>Cichorioideae</taxon>
        <taxon>Cichorieae</taxon>
        <taxon>Cichoriinae</taxon>
        <taxon>Cichorium</taxon>
    </lineage>
</organism>
<sequence length="103" mass="12042">MQDGRKKVVLKAWAEPVVEDKEDRKFLVKLKVVKNAPKAWRSSALEAEGLDETNLRKAIATLEEVTEQRQLSTQEREDRKNHQEKLIEMHQTIAHQQQVQKDI</sequence>
<accession>A0ACB9FAB5</accession>
<dbReference type="EMBL" id="CM042011">
    <property type="protein sequence ID" value="KAI3767776.1"/>
    <property type="molecule type" value="Genomic_DNA"/>
</dbReference>
<protein>
    <submittedName>
        <fullName evidence="1">Uncharacterized protein</fullName>
    </submittedName>
</protein>
<evidence type="ECO:0000313" key="2">
    <source>
        <dbReference type="Proteomes" id="UP001055811"/>
    </source>
</evidence>
<comment type="caution">
    <text evidence="1">The sequence shown here is derived from an EMBL/GenBank/DDBJ whole genome shotgun (WGS) entry which is preliminary data.</text>
</comment>
<reference evidence="2" key="1">
    <citation type="journal article" date="2022" name="Mol. Ecol. Resour.">
        <title>The genomes of chicory, endive, great burdock and yacon provide insights into Asteraceae palaeo-polyploidization history and plant inulin production.</title>
        <authorList>
            <person name="Fan W."/>
            <person name="Wang S."/>
            <person name="Wang H."/>
            <person name="Wang A."/>
            <person name="Jiang F."/>
            <person name="Liu H."/>
            <person name="Zhao H."/>
            <person name="Xu D."/>
            <person name="Zhang Y."/>
        </authorList>
    </citation>
    <scope>NUCLEOTIDE SEQUENCE [LARGE SCALE GENOMIC DNA]</scope>
    <source>
        <strain evidence="2">cv. Punajuju</strain>
    </source>
</reference>
<gene>
    <name evidence="1" type="ORF">L2E82_18179</name>
</gene>
<keyword evidence="2" id="KW-1185">Reference proteome</keyword>
<name>A0ACB9FAB5_CICIN</name>
<proteinExistence type="predicted"/>